<name>A0A8I6SG80_CIMLE</name>
<dbReference type="InterPro" id="IPR003607">
    <property type="entry name" value="HD/PDEase_dom"/>
</dbReference>
<evidence type="ECO:0000256" key="4">
    <source>
        <dbReference type="PIRSR" id="PIRSR623088-2"/>
    </source>
</evidence>
<dbReference type="SUPFAM" id="SSF55781">
    <property type="entry name" value="GAF domain-like"/>
    <property type="match status" value="2"/>
</dbReference>
<proteinExistence type="inferred from homology"/>
<dbReference type="AlphaFoldDB" id="A0A8I6SG80"/>
<dbReference type="GO" id="GO:0007165">
    <property type="term" value="P:signal transduction"/>
    <property type="evidence" value="ECO:0007669"/>
    <property type="project" value="InterPro"/>
</dbReference>
<dbReference type="SUPFAM" id="SSF109604">
    <property type="entry name" value="HD-domain/PDEase-like"/>
    <property type="match status" value="1"/>
</dbReference>
<protein>
    <recommendedName>
        <fullName evidence="6">Phosphodiesterase</fullName>
        <ecNumber evidence="6">3.1.4.-</ecNumber>
    </recommendedName>
</protein>
<dbReference type="KEGG" id="clec:106673002"/>
<keyword evidence="1 5" id="KW-0479">Metal-binding</keyword>
<dbReference type="EC" id="3.1.4.-" evidence="6"/>
<dbReference type="InterPro" id="IPR002073">
    <property type="entry name" value="PDEase_catalytic_dom"/>
</dbReference>
<comment type="similarity">
    <text evidence="6">Belongs to the cyclic nucleotide phosphodiesterase family.</text>
</comment>
<feature type="binding site" evidence="5">
    <location>
        <position position="654"/>
    </location>
    <ligand>
        <name>Zn(2+)</name>
        <dbReference type="ChEBI" id="CHEBI:29105"/>
        <label>1</label>
    </ligand>
</feature>
<feature type="binding site" evidence="5">
    <location>
        <position position="511"/>
    </location>
    <ligand>
        <name>Zn(2+)</name>
        <dbReference type="ChEBI" id="CHEBI:29105"/>
        <label>1</label>
    </ligand>
</feature>
<dbReference type="Pfam" id="PF00233">
    <property type="entry name" value="PDEase_I"/>
    <property type="match status" value="1"/>
</dbReference>
<feature type="binding site" evidence="4">
    <location>
        <position position="546"/>
    </location>
    <ligand>
        <name>AMP</name>
        <dbReference type="ChEBI" id="CHEBI:456215"/>
    </ligand>
</feature>
<feature type="active site" description="Proton donor" evidence="3">
    <location>
        <position position="507"/>
    </location>
</feature>
<dbReference type="OrthoDB" id="6630423at2759"/>
<sequence length="778" mass="90326">MSKSSKRKMKNKTILSVEEKAKRRLVMEMVMEERCSELVLPLIEKEPAYRERIMEHFFNQGCKYLKPLKKLEKPRSNYLKDLHIQDYRKYECSLEGLHKAFYETLSMIKLFTNADEAYLYLTEENKIYRYFDSECRSYATRWPIAPGTIIAAFVAYSQECLMLTKSSLINEKYPLGLGRRGVLPNSVISVPAITPDRKVLAVFEYVKRNSGCFFNKDELNYAIATGAWMAAALTRKQAKQQLLQIKAYNWRLLKYFKSFLNGKLEVDNFVSMSMMSMKDCVKAEEVIYYSRIADRKLEIEVFEELSKTNQRLVRVIRKISWALSDEIFKQVITNHEVINIYGNQIQQYYNQEGSEQLRAVLCVPVGTHKRTLGIVKVVNKIGAPNFNQDDEMLATSAAVYCASALLYAAIAGQLHNMQEVVQRQKRVLIYHLRPCSHDLEAFKSRALVKPPANYISFSWYPALSELDNLTDFSYWMFQDLFEGDPMMDNFHFFILMCKKGYRDMPYHNFEHAFHATHCMFCIIRSAAQKFTYLEQLALMIAMICHDVDHPGFTNNYMRQISHDLSVLYRDSFLENHHSNITKILISECNLFAHLNQNEFKNICDEIHSLIMATDLKLYFRKKMAIMDLLKQGIFNESLADHKTLMKKLMMTSCDLSGQCKPFKVTQRLTFNLYKELYKEGDKLRAIGIEPLAVMDRNNYLDIPSDQVHFLSEVVLPCTLVLSEIIPETKDLHTLSSAVCETWRAEKNRRMAQAAAMAAHAQTAAERQAASFLRLKKNV</sequence>
<dbReference type="EnsemblMetazoa" id="XM_014404886.2">
    <property type="protein sequence ID" value="XP_014260372.1"/>
    <property type="gene ID" value="LOC106673002"/>
</dbReference>
<evidence type="ECO:0000256" key="1">
    <source>
        <dbReference type="ARBA" id="ARBA00022723"/>
    </source>
</evidence>
<evidence type="ECO:0000256" key="2">
    <source>
        <dbReference type="ARBA" id="ARBA00022801"/>
    </source>
</evidence>
<dbReference type="InterPro" id="IPR036971">
    <property type="entry name" value="PDEase_catalytic_dom_sf"/>
</dbReference>
<dbReference type="CDD" id="cd00077">
    <property type="entry name" value="HDc"/>
    <property type="match status" value="1"/>
</dbReference>
<dbReference type="GO" id="GO:0004114">
    <property type="term" value="F:3',5'-cyclic-nucleotide phosphodiesterase activity"/>
    <property type="evidence" value="ECO:0007669"/>
    <property type="project" value="InterPro"/>
</dbReference>
<dbReference type="OMA" id="MIAMICH"/>
<organism evidence="8 9">
    <name type="scientific">Cimex lectularius</name>
    <name type="common">Bed bug</name>
    <name type="synonym">Acanthia lectularia</name>
    <dbReference type="NCBI Taxonomy" id="79782"/>
    <lineage>
        <taxon>Eukaryota</taxon>
        <taxon>Metazoa</taxon>
        <taxon>Ecdysozoa</taxon>
        <taxon>Arthropoda</taxon>
        <taxon>Hexapoda</taxon>
        <taxon>Insecta</taxon>
        <taxon>Pterygota</taxon>
        <taxon>Neoptera</taxon>
        <taxon>Paraneoptera</taxon>
        <taxon>Hemiptera</taxon>
        <taxon>Heteroptera</taxon>
        <taxon>Panheteroptera</taxon>
        <taxon>Cimicomorpha</taxon>
        <taxon>Cimicidae</taxon>
        <taxon>Cimex</taxon>
    </lineage>
</organism>
<feature type="binding site" evidence="5">
    <location>
        <position position="546"/>
    </location>
    <ligand>
        <name>Zn(2+)</name>
        <dbReference type="ChEBI" id="CHEBI:29105"/>
        <label>2</label>
    </ligand>
</feature>
<dbReference type="PRINTS" id="PR00387">
    <property type="entry name" value="PDIESTERASE1"/>
</dbReference>
<keyword evidence="2 6" id="KW-0378">Hydrolase</keyword>
<dbReference type="RefSeq" id="XP_014260372.1">
    <property type="nucleotide sequence ID" value="XM_014404886.2"/>
</dbReference>
<feature type="domain" description="PDEase" evidence="7">
    <location>
        <begin position="417"/>
        <end position="749"/>
    </location>
</feature>
<evidence type="ECO:0000313" key="9">
    <source>
        <dbReference type="Proteomes" id="UP000494040"/>
    </source>
</evidence>
<evidence type="ECO:0000256" key="3">
    <source>
        <dbReference type="PIRSR" id="PIRSR623088-1"/>
    </source>
</evidence>
<dbReference type="Gene3D" id="3.30.450.40">
    <property type="match status" value="2"/>
</dbReference>
<keyword evidence="9" id="KW-1185">Reference proteome</keyword>
<accession>A0A8I6SG80</accession>
<dbReference type="GO" id="GO:0046872">
    <property type="term" value="F:metal ion binding"/>
    <property type="evidence" value="ECO:0007669"/>
    <property type="project" value="UniProtKB-KW"/>
</dbReference>
<evidence type="ECO:0000313" key="8">
    <source>
        <dbReference type="EnsemblMetazoa" id="XP_014260372.1"/>
    </source>
</evidence>
<evidence type="ECO:0000256" key="5">
    <source>
        <dbReference type="PIRSR" id="PIRSR623088-3"/>
    </source>
</evidence>
<evidence type="ECO:0000256" key="6">
    <source>
        <dbReference type="RuleBase" id="RU363067"/>
    </source>
</evidence>
<dbReference type="PANTHER" id="PTHR11347">
    <property type="entry name" value="CYCLIC NUCLEOTIDE PHOSPHODIESTERASE"/>
    <property type="match status" value="1"/>
</dbReference>
<dbReference type="Proteomes" id="UP000494040">
    <property type="component" value="Unassembled WGS sequence"/>
</dbReference>
<feature type="binding site" evidence="4">
    <location>
        <position position="706"/>
    </location>
    <ligand>
        <name>AMP</name>
        <dbReference type="ChEBI" id="CHEBI:456215"/>
    </ligand>
</feature>
<dbReference type="InterPro" id="IPR029016">
    <property type="entry name" value="GAF-like_dom_sf"/>
</dbReference>
<dbReference type="Gene3D" id="1.10.1300.10">
    <property type="entry name" value="3'5'-cyclic nucleotide phosphodiesterase, catalytic domain"/>
    <property type="match status" value="1"/>
</dbReference>
<evidence type="ECO:0000259" key="7">
    <source>
        <dbReference type="PROSITE" id="PS51845"/>
    </source>
</evidence>
<dbReference type="GeneID" id="106673002"/>
<feature type="binding site" evidence="4">
    <location>
        <position position="654"/>
    </location>
    <ligand>
        <name>AMP</name>
        <dbReference type="ChEBI" id="CHEBI:456215"/>
    </ligand>
</feature>
<dbReference type="InterPro" id="IPR023174">
    <property type="entry name" value="PDEase_CS"/>
</dbReference>
<feature type="binding site" evidence="5">
    <location>
        <position position="546"/>
    </location>
    <ligand>
        <name>Zn(2+)</name>
        <dbReference type="ChEBI" id="CHEBI:29105"/>
        <label>1</label>
    </ligand>
</feature>
<comment type="cofactor">
    <cofactor evidence="6">
        <name>a divalent metal cation</name>
        <dbReference type="ChEBI" id="CHEBI:60240"/>
    </cofactor>
    <text evidence="6">Binds 2 divalent metal cations per subunit. Site 1 may preferentially bind zinc ions, while site 2 has a preference for magnesium and/or manganese ions.</text>
</comment>
<dbReference type="InterPro" id="IPR023088">
    <property type="entry name" value="PDEase"/>
</dbReference>
<reference evidence="8" key="1">
    <citation type="submission" date="2022-01" db="UniProtKB">
        <authorList>
            <consortium name="EnsemblMetazoa"/>
        </authorList>
    </citation>
    <scope>IDENTIFICATION</scope>
</reference>
<feature type="binding site" evidence="4">
    <location>
        <begin position="507"/>
        <end position="511"/>
    </location>
    <ligand>
        <name>AMP</name>
        <dbReference type="ChEBI" id="CHEBI:456215"/>
    </ligand>
</feature>
<dbReference type="PROSITE" id="PS51845">
    <property type="entry name" value="PDEASE_I_2"/>
    <property type="match status" value="1"/>
</dbReference>
<feature type="binding site" evidence="5">
    <location>
        <position position="545"/>
    </location>
    <ligand>
        <name>Zn(2+)</name>
        <dbReference type="ChEBI" id="CHEBI:29105"/>
        <label>1</label>
    </ligand>
</feature>
<dbReference type="PROSITE" id="PS00126">
    <property type="entry name" value="PDEASE_I_1"/>
    <property type="match status" value="1"/>
</dbReference>